<evidence type="ECO:0000256" key="3">
    <source>
        <dbReference type="ARBA" id="ARBA00037882"/>
    </source>
</evidence>
<proteinExistence type="predicted"/>
<dbReference type="Pfam" id="PF12867">
    <property type="entry name" value="DinB_2"/>
    <property type="match status" value="1"/>
</dbReference>
<keyword evidence="2" id="KW-0408">Iron</keyword>
<feature type="region of interest" description="Disordered" evidence="4">
    <location>
        <begin position="1"/>
        <end position="22"/>
    </location>
</feature>
<feature type="domain" description="DinB-like" evidence="6">
    <location>
        <begin position="27"/>
        <end position="156"/>
    </location>
</feature>
<reference evidence="7 8" key="1">
    <citation type="submission" date="2023-07" db="EMBL/GenBank/DDBJ databases">
        <title>Sorghum-associated microbial communities from plants grown in Nebraska, USA.</title>
        <authorList>
            <person name="Schachtman D."/>
        </authorList>
    </citation>
    <scope>NUCLEOTIDE SEQUENCE [LARGE SCALE GENOMIC DNA]</scope>
    <source>
        <strain evidence="7 8">BE240</strain>
    </source>
</reference>
<dbReference type="Gene3D" id="3.90.1580.10">
    <property type="entry name" value="paralog of FGE (formylglycine-generating enzyme)"/>
    <property type="match status" value="1"/>
</dbReference>
<accession>A0ABU1VCR4</accession>
<evidence type="ECO:0000259" key="5">
    <source>
        <dbReference type="Pfam" id="PF03781"/>
    </source>
</evidence>
<evidence type="ECO:0000256" key="1">
    <source>
        <dbReference type="ARBA" id="ARBA00023002"/>
    </source>
</evidence>
<sequence>MTPTPRPAATQRSNDTRHNRAGLARHYTAVRERSRALAAPLSPEDCQAQSMPDASPVKWHLAHVTWFFETFVLERFEPGFKPFDPAFRVLFNSYYQGVGDRFSRPQRGLLTRPDLATVWQWREQVDARIARLIEHTHSEEALRLIDLGLHHEQQHQELLLTDVKHLLSINPLRPAYRRHWPLVPVVAVDPRWIEQAGGLVEVGHAGEGFAFDNELPRHRQWLEPYSLMNRLVTNGEWWAFVQDGGYTDPRWWLAAGWDWVCAQNLRAPMYWTLPTETGAMPSVFTLHGEVGLDPHTPVAHISHFEADAFAHWASATHREWAGARLPTEAEWEAAAAPLVVQGNLQESHALHPLPARAAGEGLMQVYGDVWEWTSSSYAAYPGYRPAEGAVGEYNGKFMVNQYVLRGGSCATPTSHLRASYRNFFPTDARWQFSGLRLAR</sequence>
<dbReference type="InterPro" id="IPR024775">
    <property type="entry name" value="DinB-like"/>
</dbReference>
<dbReference type="InterPro" id="IPR034660">
    <property type="entry name" value="DinB/YfiT-like"/>
</dbReference>
<dbReference type="Pfam" id="PF03781">
    <property type="entry name" value="FGE-sulfatase"/>
    <property type="match status" value="2"/>
</dbReference>
<evidence type="ECO:0000313" key="8">
    <source>
        <dbReference type="Proteomes" id="UP001265550"/>
    </source>
</evidence>
<feature type="domain" description="Sulfatase-modifying factor enzyme-like" evidence="5">
    <location>
        <begin position="359"/>
        <end position="439"/>
    </location>
</feature>
<dbReference type="SUPFAM" id="SSF56436">
    <property type="entry name" value="C-type lectin-like"/>
    <property type="match status" value="1"/>
</dbReference>
<dbReference type="InterPro" id="IPR042095">
    <property type="entry name" value="SUMF_sf"/>
</dbReference>
<name>A0ABU1VCR4_9BURK</name>
<dbReference type="Proteomes" id="UP001265550">
    <property type="component" value="Unassembled WGS sequence"/>
</dbReference>
<evidence type="ECO:0000256" key="2">
    <source>
        <dbReference type="ARBA" id="ARBA00023004"/>
    </source>
</evidence>
<evidence type="ECO:0000256" key="4">
    <source>
        <dbReference type="SAM" id="MobiDB-lite"/>
    </source>
</evidence>
<comment type="pathway">
    <text evidence="3">Amino-acid biosynthesis; ergothioneine biosynthesis.</text>
</comment>
<dbReference type="NCBIfam" id="TIGR03440">
    <property type="entry name" value="egtB_TIGR03440"/>
    <property type="match status" value="1"/>
</dbReference>
<dbReference type="InterPro" id="IPR017806">
    <property type="entry name" value="EgtB"/>
</dbReference>
<dbReference type="SUPFAM" id="SSF109854">
    <property type="entry name" value="DinB/YfiT-like putative metalloenzymes"/>
    <property type="match status" value="1"/>
</dbReference>
<keyword evidence="1" id="KW-0560">Oxidoreductase</keyword>
<feature type="domain" description="Sulfatase-modifying factor enzyme-like" evidence="5">
    <location>
        <begin position="191"/>
        <end position="335"/>
    </location>
</feature>
<gene>
    <name evidence="7" type="ORF">J2X09_002864</name>
</gene>
<protein>
    <submittedName>
        <fullName evidence="7">Ergothioneine biosynthesis protein EgtB</fullName>
    </submittedName>
</protein>
<dbReference type="InterPro" id="IPR005532">
    <property type="entry name" value="SUMF_dom"/>
</dbReference>
<dbReference type="InterPro" id="IPR016187">
    <property type="entry name" value="CTDL_fold"/>
</dbReference>
<dbReference type="PANTHER" id="PTHR23150:SF36">
    <property type="entry name" value="HERCYNINE OXYGENASE"/>
    <property type="match status" value="1"/>
</dbReference>
<dbReference type="RefSeq" id="WP_204733982.1">
    <property type="nucleotide sequence ID" value="NZ_JAVDWE010000007.1"/>
</dbReference>
<evidence type="ECO:0000313" key="7">
    <source>
        <dbReference type="EMBL" id="MDR7095120.1"/>
    </source>
</evidence>
<dbReference type="InterPro" id="IPR051043">
    <property type="entry name" value="Sulfatase_Mod_Factor_Kinase"/>
</dbReference>
<keyword evidence="8" id="KW-1185">Reference proteome</keyword>
<evidence type="ECO:0000259" key="6">
    <source>
        <dbReference type="Pfam" id="PF12867"/>
    </source>
</evidence>
<organism evidence="7 8">
    <name type="scientific">Hydrogenophaga laconesensis</name>
    <dbReference type="NCBI Taxonomy" id="1805971"/>
    <lineage>
        <taxon>Bacteria</taxon>
        <taxon>Pseudomonadati</taxon>
        <taxon>Pseudomonadota</taxon>
        <taxon>Betaproteobacteria</taxon>
        <taxon>Burkholderiales</taxon>
        <taxon>Comamonadaceae</taxon>
        <taxon>Hydrogenophaga</taxon>
    </lineage>
</organism>
<comment type="caution">
    <text evidence="7">The sequence shown here is derived from an EMBL/GenBank/DDBJ whole genome shotgun (WGS) entry which is preliminary data.</text>
</comment>
<dbReference type="EMBL" id="JAVDWE010000007">
    <property type="protein sequence ID" value="MDR7095120.1"/>
    <property type="molecule type" value="Genomic_DNA"/>
</dbReference>
<dbReference type="PANTHER" id="PTHR23150">
    <property type="entry name" value="SULFATASE MODIFYING FACTOR 1, 2"/>
    <property type="match status" value="1"/>
</dbReference>